<evidence type="ECO:0000256" key="3">
    <source>
        <dbReference type="ARBA" id="ARBA00022643"/>
    </source>
</evidence>
<name>A0AB33K8A1_9ACTN</name>
<feature type="binding site" evidence="7">
    <location>
        <position position="129"/>
    </location>
    <ligand>
        <name>glyoxylate</name>
        <dbReference type="ChEBI" id="CHEBI:36655"/>
    </ligand>
</feature>
<dbReference type="SUPFAM" id="SSF51395">
    <property type="entry name" value="FMN-linked oxidoreductases"/>
    <property type="match status" value="1"/>
</dbReference>
<organism evidence="9">
    <name type="scientific">Kitasatospora sp. CMC57</name>
    <dbReference type="NCBI Taxonomy" id="3231513"/>
    <lineage>
        <taxon>Bacteria</taxon>
        <taxon>Bacillati</taxon>
        <taxon>Actinomycetota</taxon>
        <taxon>Actinomycetes</taxon>
        <taxon>Kitasatosporales</taxon>
        <taxon>Streptomycetaceae</taxon>
        <taxon>Kitasatospora</taxon>
    </lineage>
</organism>
<dbReference type="InterPro" id="IPR037396">
    <property type="entry name" value="FMN_HAD"/>
</dbReference>
<dbReference type="Gene3D" id="3.20.20.70">
    <property type="entry name" value="Aldolase class I"/>
    <property type="match status" value="1"/>
</dbReference>
<dbReference type="RefSeq" id="WP_407991789.1">
    <property type="nucleotide sequence ID" value="NZ_AP035881.2"/>
</dbReference>
<dbReference type="GO" id="GO:0010181">
    <property type="term" value="F:FMN binding"/>
    <property type="evidence" value="ECO:0007669"/>
    <property type="project" value="InterPro"/>
</dbReference>
<evidence type="ECO:0000256" key="6">
    <source>
        <dbReference type="PIRSR" id="PIRSR000138-1"/>
    </source>
</evidence>
<dbReference type="CDD" id="cd02809">
    <property type="entry name" value="alpha_hydroxyacid_oxid_FMN"/>
    <property type="match status" value="1"/>
</dbReference>
<dbReference type="InterPro" id="IPR000262">
    <property type="entry name" value="FMN-dep_DH"/>
</dbReference>
<dbReference type="InterPro" id="IPR013785">
    <property type="entry name" value="Aldolase_TIM"/>
</dbReference>
<feature type="binding site" evidence="7">
    <location>
        <position position="106"/>
    </location>
    <ligand>
        <name>FMN</name>
        <dbReference type="ChEBI" id="CHEBI:58210"/>
    </ligand>
</feature>
<evidence type="ECO:0000256" key="4">
    <source>
        <dbReference type="ARBA" id="ARBA00023002"/>
    </source>
</evidence>
<feature type="binding site" evidence="7">
    <location>
        <position position="256"/>
    </location>
    <ligand>
        <name>glyoxylate</name>
        <dbReference type="ChEBI" id="CHEBI:36655"/>
    </ligand>
</feature>
<feature type="binding site" evidence="7">
    <location>
        <position position="127"/>
    </location>
    <ligand>
        <name>FMN</name>
        <dbReference type="ChEBI" id="CHEBI:58210"/>
    </ligand>
</feature>
<evidence type="ECO:0000256" key="1">
    <source>
        <dbReference type="ARBA" id="ARBA00001917"/>
    </source>
</evidence>
<keyword evidence="3 7" id="KW-0288">FMN</keyword>
<reference evidence="9" key="1">
    <citation type="submission" date="2024-07" db="EMBL/GenBank/DDBJ databases">
        <title>Complete genome sequences of cellulolytic bacteria, Kitasatospora sp. CMC57 and Streptomyces sp. CMC78, isolated from Japanese agricultural soil.</title>
        <authorList>
            <person name="Hashimoto T."/>
            <person name="Ito M."/>
            <person name="Iwamoto M."/>
            <person name="Fukahori D."/>
            <person name="Shoda T."/>
            <person name="Sakoda M."/>
            <person name="Morohoshi T."/>
            <person name="Mitsuboshi M."/>
            <person name="Nishizawa T."/>
        </authorList>
    </citation>
    <scope>NUCLEOTIDE SEQUENCE</scope>
    <source>
        <strain evidence="9">CMC57</strain>
    </source>
</reference>
<feature type="domain" description="FMN hydroxy acid dehydrogenase" evidence="8">
    <location>
        <begin position="1"/>
        <end position="362"/>
    </location>
</feature>
<dbReference type="EMBL" id="AP035881">
    <property type="protein sequence ID" value="BFP49719.1"/>
    <property type="molecule type" value="Genomic_DNA"/>
</dbReference>
<feature type="binding site" evidence="7">
    <location>
        <position position="254"/>
    </location>
    <ligand>
        <name>FMN</name>
        <dbReference type="ChEBI" id="CHEBI:58210"/>
    </ligand>
</feature>
<evidence type="ECO:0000256" key="2">
    <source>
        <dbReference type="ARBA" id="ARBA00022630"/>
    </source>
</evidence>
<evidence type="ECO:0000256" key="7">
    <source>
        <dbReference type="PIRSR" id="PIRSR000138-2"/>
    </source>
</evidence>
<protein>
    <submittedName>
        <fullName evidence="9">Alpha-hydroxy acid oxidase</fullName>
    </submittedName>
</protein>
<dbReference type="PROSITE" id="PS00557">
    <property type="entry name" value="FMN_HYDROXY_ACID_DH_1"/>
    <property type="match status" value="1"/>
</dbReference>
<dbReference type="InterPro" id="IPR012133">
    <property type="entry name" value="Alpha-hydoxy_acid_DH_FMN"/>
</dbReference>
<dbReference type="InterPro" id="IPR008259">
    <property type="entry name" value="FMN_hydac_DH_AS"/>
</dbReference>
<keyword evidence="4" id="KW-0560">Oxidoreductase</keyword>
<feature type="active site" description="Proton acceptor" evidence="6">
    <location>
        <position position="256"/>
    </location>
</feature>
<accession>A0AB33K8A1</accession>
<dbReference type="GO" id="GO:0016614">
    <property type="term" value="F:oxidoreductase activity, acting on CH-OH group of donors"/>
    <property type="evidence" value="ECO:0007669"/>
    <property type="project" value="UniProtKB-ARBA"/>
</dbReference>
<feature type="binding site" evidence="7">
    <location>
        <position position="232"/>
    </location>
    <ligand>
        <name>FMN</name>
        <dbReference type="ChEBI" id="CHEBI:58210"/>
    </ligand>
</feature>
<sequence length="364" mass="37657">MIPLTLTDHRDLARHQLSDTVWDFVEGGAGAERTLRANRRAFTRVTLRPRVLVDVSDCDTRTELLGARIATPVGVAPTAYHRLLHPDGELATAHGAGTAGALYVVSLFASRTVEEIAAAATGPLWLQLYWLRRREVLAGLVDRAAEAGYRAVVLTVDAPQLGRRHRDARNGFAVPSGVSAVNLDPALMASAHRSDAGRSALAVHTAEAVDPSVTWADLAWLRGRSELPLVLKGILTAEDAALAVGHGADAIVVSNHGGRQLDGAAASLDALAEVVDAVGSADCPVLFDGGVRSGTDVFAALALGARAVLLGRPVLWGLAADGAAGVAGVLGLATGELAHTMALTGRPSLAAVDRSAIALAPDGR</sequence>
<feature type="binding site" evidence="7">
    <location>
        <position position="155"/>
    </location>
    <ligand>
        <name>FMN</name>
        <dbReference type="ChEBI" id="CHEBI:58210"/>
    </ligand>
</feature>
<feature type="binding site" evidence="7">
    <location>
        <begin position="77"/>
        <end position="79"/>
    </location>
    <ligand>
        <name>FMN</name>
        <dbReference type="ChEBI" id="CHEBI:58210"/>
    </ligand>
</feature>
<feature type="binding site" evidence="7">
    <location>
        <position position="259"/>
    </location>
    <ligand>
        <name>glyoxylate</name>
        <dbReference type="ChEBI" id="CHEBI:36655"/>
    </ligand>
</feature>
<evidence type="ECO:0000256" key="5">
    <source>
        <dbReference type="ARBA" id="ARBA00024042"/>
    </source>
</evidence>
<dbReference type="PROSITE" id="PS51349">
    <property type="entry name" value="FMN_HYDROXY_ACID_DH_2"/>
    <property type="match status" value="1"/>
</dbReference>
<comment type="cofactor">
    <cofactor evidence="1">
        <name>FMN</name>
        <dbReference type="ChEBI" id="CHEBI:58210"/>
    </cofactor>
</comment>
<dbReference type="FunFam" id="3.20.20.70:FF:000029">
    <property type="entry name" value="L-lactate dehydrogenase"/>
    <property type="match status" value="1"/>
</dbReference>
<comment type="similarity">
    <text evidence="5">Belongs to the FMN-dependent alpha-hydroxy acid dehydrogenase family.</text>
</comment>
<keyword evidence="2 7" id="KW-0285">Flavoprotein</keyword>
<evidence type="ECO:0000259" key="8">
    <source>
        <dbReference type="PROSITE" id="PS51349"/>
    </source>
</evidence>
<dbReference type="PIRSF" id="PIRSF000138">
    <property type="entry name" value="Al-hdrx_acd_dh"/>
    <property type="match status" value="1"/>
</dbReference>
<feature type="binding site" evidence="7">
    <location>
        <position position="164"/>
    </location>
    <ligand>
        <name>glyoxylate</name>
        <dbReference type="ChEBI" id="CHEBI:36655"/>
    </ligand>
</feature>
<dbReference type="AlphaFoldDB" id="A0AB33K8A1"/>
<gene>
    <name evidence="9" type="ORF">KCMC57_60870</name>
</gene>
<dbReference type="PANTHER" id="PTHR10578:SF107">
    <property type="entry name" value="2-HYDROXYACID OXIDASE 1"/>
    <property type="match status" value="1"/>
</dbReference>
<dbReference type="Pfam" id="PF01070">
    <property type="entry name" value="FMN_dh"/>
    <property type="match status" value="1"/>
</dbReference>
<dbReference type="PANTHER" id="PTHR10578">
    <property type="entry name" value="S -2-HYDROXY-ACID OXIDASE-RELATED"/>
    <property type="match status" value="1"/>
</dbReference>
<feature type="binding site" evidence="7">
    <location>
        <begin position="288"/>
        <end position="292"/>
    </location>
    <ligand>
        <name>FMN</name>
        <dbReference type="ChEBI" id="CHEBI:58210"/>
    </ligand>
</feature>
<proteinExistence type="inferred from homology"/>
<feature type="binding site" evidence="7">
    <location>
        <begin position="311"/>
        <end position="312"/>
    </location>
    <ligand>
        <name>FMN</name>
        <dbReference type="ChEBI" id="CHEBI:58210"/>
    </ligand>
</feature>
<evidence type="ECO:0000313" key="9">
    <source>
        <dbReference type="EMBL" id="BFP49719.1"/>
    </source>
</evidence>